<comment type="function">
    <text evidence="1">VSG forms a coat on the surface of the parasite. The trypanosome evades the immune response of the host by expressing a series of antigenically distinct VSGs from an estimated 1000 VSG genes.</text>
</comment>
<dbReference type="Pfam" id="PF13206">
    <property type="entry name" value="VSG_B"/>
    <property type="match status" value="1"/>
</dbReference>
<dbReference type="Gene3D" id="3.30.1680.40">
    <property type="match status" value="1"/>
</dbReference>
<name>A0A1J0R5F8_9TRYP</name>
<evidence type="ECO:0000256" key="4">
    <source>
        <dbReference type="ARBA" id="ARBA00022622"/>
    </source>
</evidence>
<dbReference type="VEuPathDB" id="TriTrypDB:Tb427_000567800"/>
<feature type="domain" description="Trypanosome variant surface glycoprotein C-terminal" evidence="11">
    <location>
        <begin position="408"/>
        <end position="505"/>
    </location>
</feature>
<evidence type="ECO:0000313" key="13">
    <source>
        <dbReference type="EMBL" id="APD73061.1"/>
    </source>
</evidence>
<feature type="domain" description="Trypanosome variant surface glycoprotein B-type N-terminal" evidence="12">
    <location>
        <begin position="9"/>
        <end position="369"/>
    </location>
</feature>
<reference evidence="13" key="1">
    <citation type="submission" date="2016-08" db="EMBL/GenBank/DDBJ databases">
        <title>VSG repertoire of Trypanosoma brucei EATRO 1125.</title>
        <authorList>
            <person name="Cross G.A."/>
        </authorList>
    </citation>
    <scope>NUCLEOTIDE SEQUENCE</scope>
    <source>
        <strain evidence="13">EATRO 1125</strain>
    </source>
</reference>
<keyword evidence="8" id="KW-0449">Lipoprotein</keyword>
<keyword evidence="3" id="KW-1003">Cell membrane</keyword>
<feature type="chain" id="PRO_5011955510" evidence="10">
    <location>
        <begin position="20"/>
        <end position="506"/>
    </location>
</feature>
<dbReference type="InterPro" id="IPR025932">
    <property type="entry name" value="Trypano_VSG_B_N_dom"/>
</dbReference>
<evidence type="ECO:0000256" key="10">
    <source>
        <dbReference type="SAM" id="SignalP"/>
    </source>
</evidence>
<evidence type="ECO:0000256" key="1">
    <source>
        <dbReference type="ARBA" id="ARBA00002523"/>
    </source>
</evidence>
<dbReference type="EMBL" id="KX699105">
    <property type="protein sequence ID" value="APD73061.1"/>
    <property type="molecule type" value="Genomic_DNA"/>
</dbReference>
<evidence type="ECO:0000256" key="5">
    <source>
        <dbReference type="ARBA" id="ARBA00022729"/>
    </source>
</evidence>
<evidence type="ECO:0000256" key="9">
    <source>
        <dbReference type="SAM" id="MobiDB-lite"/>
    </source>
</evidence>
<evidence type="ECO:0000256" key="2">
    <source>
        <dbReference type="ARBA" id="ARBA00004609"/>
    </source>
</evidence>
<proteinExistence type="predicted"/>
<protein>
    <submittedName>
        <fullName evidence="13">Variant surface glycoprotein 1125.219</fullName>
    </submittedName>
</protein>
<dbReference type="Pfam" id="PF10659">
    <property type="entry name" value="Trypan_glycop_C"/>
    <property type="match status" value="1"/>
</dbReference>
<evidence type="ECO:0000256" key="3">
    <source>
        <dbReference type="ARBA" id="ARBA00022475"/>
    </source>
</evidence>
<feature type="region of interest" description="Disordered" evidence="9">
    <location>
        <begin position="434"/>
        <end position="459"/>
    </location>
</feature>
<keyword evidence="7" id="KW-0325">Glycoprotein</keyword>
<comment type="subcellular location">
    <subcellularLocation>
        <location evidence="2">Cell membrane</location>
        <topology evidence="2">Lipid-anchor</topology>
        <topology evidence="2">GPI-anchor</topology>
    </subcellularLocation>
</comment>
<dbReference type="VEuPathDB" id="TriTrypDB:Tb1125.11.18770"/>
<sequence>MYARSFILLLAAVTATAHAGNIAASENQGVHAALCAFVTMLGRKVEVETIEPLHTAAYDLIQELNFTLSSPTWQQKFYTNAEREEVHADADKAGVTTMGGVKYWEHWKKAAESFKKGTDNKRVKEVIDGDTSETAKRLGQAEIAVLAEEVNTLQQHYKAPSQAAQDLTAEKAKQIIAEAITGEPNGKLNSITADKVFGGSISSTARAAACTVKDGKPSPITVLAALACVCQKDSADTITDGACGPQANTATGWVSEGGAVAASVYQTLGKTCGGHSQTPVTAQEIKQSVQHVRQLINTGASDGQLGAFRSDCTGKSNAGMCIKFTNLATTGEAAIKPMKWLADLQGLAETMETKAAAAAAVARLNLQLKTKETAAKVAIKKAKTFAGTFPGTAPVAQPTPKTDLKNKCEAHNKSKTACLGAQCACKGQKEDDGPCSPSEAQVAEHSKQKDGGATAVTTEKCKEKPEPECTKAPECKWEGKECKDSSFLVDMKLALNMVAAFVAFLF</sequence>
<evidence type="ECO:0000256" key="8">
    <source>
        <dbReference type="ARBA" id="ARBA00023288"/>
    </source>
</evidence>
<dbReference type="GO" id="GO:0098552">
    <property type="term" value="C:side of membrane"/>
    <property type="evidence" value="ECO:0007669"/>
    <property type="project" value="UniProtKB-KW"/>
</dbReference>
<evidence type="ECO:0000256" key="7">
    <source>
        <dbReference type="ARBA" id="ARBA00023180"/>
    </source>
</evidence>
<feature type="signal peptide" evidence="10">
    <location>
        <begin position="1"/>
        <end position="19"/>
    </location>
</feature>
<evidence type="ECO:0000259" key="11">
    <source>
        <dbReference type="Pfam" id="PF10659"/>
    </source>
</evidence>
<evidence type="ECO:0000259" key="12">
    <source>
        <dbReference type="Pfam" id="PF13206"/>
    </source>
</evidence>
<dbReference type="InterPro" id="IPR019609">
    <property type="entry name" value="Variant_surf_glycoprt_trypan_C"/>
</dbReference>
<dbReference type="GO" id="GO:0005886">
    <property type="term" value="C:plasma membrane"/>
    <property type="evidence" value="ECO:0007669"/>
    <property type="project" value="UniProtKB-SubCell"/>
</dbReference>
<keyword evidence="5 10" id="KW-0732">Signal</keyword>
<accession>A0A1J0R5F8</accession>
<keyword evidence="6" id="KW-0472">Membrane</keyword>
<keyword evidence="4" id="KW-0336">GPI-anchor</keyword>
<dbReference type="VEuPathDB" id="TriTrypDB:Tb927.9.17910"/>
<dbReference type="AlphaFoldDB" id="A0A1J0R5F8"/>
<evidence type="ECO:0000256" key="6">
    <source>
        <dbReference type="ARBA" id="ARBA00023136"/>
    </source>
</evidence>
<organism evidence="13">
    <name type="scientific">Trypanosoma brucei</name>
    <dbReference type="NCBI Taxonomy" id="5691"/>
    <lineage>
        <taxon>Eukaryota</taxon>
        <taxon>Discoba</taxon>
        <taxon>Euglenozoa</taxon>
        <taxon>Kinetoplastea</taxon>
        <taxon>Metakinetoplastina</taxon>
        <taxon>Trypanosomatida</taxon>
        <taxon>Trypanosomatidae</taxon>
        <taxon>Trypanosoma</taxon>
    </lineage>
</organism>